<keyword evidence="2" id="KW-1003">Cell membrane</keyword>
<feature type="transmembrane region" description="Helical" evidence="7">
    <location>
        <begin position="133"/>
        <end position="154"/>
    </location>
</feature>
<accession>A0A401ZNU4</accession>
<feature type="transmembrane region" description="Helical" evidence="7">
    <location>
        <begin position="280"/>
        <end position="300"/>
    </location>
</feature>
<dbReference type="EMBL" id="BIFQ01000002">
    <property type="protein sequence ID" value="GCE08535.1"/>
    <property type="molecule type" value="Genomic_DNA"/>
</dbReference>
<protein>
    <submittedName>
        <fullName evidence="8">ABC transporter permease</fullName>
    </submittedName>
</protein>
<dbReference type="RefSeq" id="WP_126601064.1">
    <property type="nucleotide sequence ID" value="NZ_BIFQ01000002.1"/>
</dbReference>
<evidence type="ECO:0000256" key="2">
    <source>
        <dbReference type="ARBA" id="ARBA00022475"/>
    </source>
</evidence>
<keyword evidence="5 7" id="KW-0472">Membrane</keyword>
<name>A0A401ZNU4_9CHLR</name>
<dbReference type="OrthoDB" id="45037at2"/>
<dbReference type="PANTHER" id="PTHR47089:SF1">
    <property type="entry name" value="GUANOSINE ABC TRANSPORTER PERMEASE PROTEIN NUPP"/>
    <property type="match status" value="1"/>
</dbReference>
<feature type="compositionally biased region" description="Polar residues" evidence="6">
    <location>
        <begin position="415"/>
        <end position="424"/>
    </location>
</feature>
<evidence type="ECO:0000256" key="7">
    <source>
        <dbReference type="SAM" id="Phobius"/>
    </source>
</evidence>
<dbReference type="CDD" id="cd06580">
    <property type="entry name" value="TM_PBP1_transp_TpRbsC_like"/>
    <property type="match status" value="1"/>
</dbReference>
<comment type="caution">
    <text evidence="8">The sequence shown here is derived from an EMBL/GenBank/DDBJ whole genome shotgun (WGS) entry which is preliminary data.</text>
</comment>
<dbReference type="AlphaFoldDB" id="A0A401ZNU4"/>
<keyword evidence="3 7" id="KW-0812">Transmembrane</keyword>
<dbReference type="GO" id="GO:0005886">
    <property type="term" value="C:plasma membrane"/>
    <property type="evidence" value="ECO:0007669"/>
    <property type="project" value="UniProtKB-SubCell"/>
</dbReference>
<dbReference type="Proteomes" id="UP000287224">
    <property type="component" value="Unassembled WGS sequence"/>
</dbReference>
<gene>
    <name evidence="8" type="ORF">KDAU_58640</name>
</gene>
<evidence type="ECO:0000256" key="1">
    <source>
        <dbReference type="ARBA" id="ARBA00004651"/>
    </source>
</evidence>
<keyword evidence="9" id="KW-1185">Reference proteome</keyword>
<feature type="transmembrane region" description="Helical" evidence="7">
    <location>
        <begin position="321"/>
        <end position="342"/>
    </location>
</feature>
<feature type="compositionally biased region" description="Low complexity" evidence="6">
    <location>
        <begin position="425"/>
        <end position="443"/>
    </location>
</feature>
<evidence type="ECO:0000256" key="3">
    <source>
        <dbReference type="ARBA" id="ARBA00022692"/>
    </source>
</evidence>
<dbReference type="Pfam" id="PF02653">
    <property type="entry name" value="BPD_transp_2"/>
    <property type="match status" value="1"/>
</dbReference>
<evidence type="ECO:0000313" key="9">
    <source>
        <dbReference type="Proteomes" id="UP000287224"/>
    </source>
</evidence>
<sequence length="449" mass="47133">MATPTVQRRTSAPASRLARWMRAFRAALGRPLIAILVAFVLGGIIVMITTPGPLDNRFITAVSSYYYLVLGSFGSIQSISFTLAKATPLIFAGLAVAIAFRAGLFNIGAAGQLTVGSMAAGAIALRMPNMPGWVLVPLMLLASIVAGGIWGGIVGVLKAWRGAHEVVTSIMLNWVAFYFCAYLVEGPFQAPKLSQQTLPLPAQATIPSLAVFYNQTLGSFLPQIPEPAQYTVDVGLLFAFIALVFYWFITARTTFGYELRVIGQNPKAARYAGISVKKNIIMAMVLAGAFAGLAGSVRLMGQAPYQLISSAFATDSTGFDAIGVALLGRTTSIGVLLASLLFGGLQEAGPYLQGYVNVPGDIITIMQSLVLFSIAVEYLPSFQRFIPNFLSRSSKPALVPGVIDVKTPDMPADGTVTSGSGSADTSGNEATGAGAETAGSARAPLGQEE</sequence>
<dbReference type="PANTHER" id="PTHR47089">
    <property type="entry name" value="ABC TRANSPORTER, PERMEASE PROTEIN"/>
    <property type="match status" value="1"/>
</dbReference>
<evidence type="ECO:0000256" key="4">
    <source>
        <dbReference type="ARBA" id="ARBA00022989"/>
    </source>
</evidence>
<feature type="transmembrane region" description="Helical" evidence="7">
    <location>
        <begin position="31"/>
        <end position="52"/>
    </location>
</feature>
<organism evidence="8 9">
    <name type="scientific">Dictyobacter aurantiacus</name>
    <dbReference type="NCBI Taxonomy" id="1936993"/>
    <lineage>
        <taxon>Bacteria</taxon>
        <taxon>Bacillati</taxon>
        <taxon>Chloroflexota</taxon>
        <taxon>Ktedonobacteria</taxon>
        <taxon>Ktedonobacterales</taxon>
        <taxon>Dictyobacteraceae</taxon>
        <taxon>Dictyobacter</taxon>
    </lineage>
</organism>
<feature type="transmembrane region" description="Helical" evidence="7">
    <location>
        <begin position="64"/>
        <end position="84"/>
    </location>
</feature>
<reference evidence="9" key="1">
    <citation type="submission" date="2018-12" db="EMBL/GenBank/DDBJ databases">
        <title>Tengunoibacter tsumagoiensis gen. nov., sp. nov., Dictyobacter kobayashii sp. nov., D. alpinus sp. nov., and D. joshuensis sp. nov. and description of Dictyobacteraceae fam. nov. within the order Ktedonobacterales isolated from Tengu-no-mugimeshi.</title>
        <authorList>
            <person name="Wang C.M."/>
            <person name="Zheng Y."/>
            <person name="Sakai Y."/>
            <person name="Toyoda A."/>
            <person name="Minakuchi Y."/>
            <person name="Abe K."/>
            <person name="Yokota A."/>
            <person name="Yabe S."/>
        </authorList>
    </citation>
    <scope>NUCLEOTIDE SEQUENCE [LARGE SCALE GENOMIC DNA]</scope>
    <source>
        <strain evidence="9">S-27</strain>
    </source>
</reference>
<feature type="transmembrane region" description="Helical" evidence="7">
    <location>
        <begin position="91"/>
        <end position="113"/>
    </location>
</feature>
<evidence type="ECO:0000256" key="6">
    <source>
        <dbReference type="SAM" id="MobiDB-lite"/>
    </source>
</evidence>
<proteinExistence type="predicted"/>
<evidence type="ECO:0000313" key="8">
    <source>
        <dbReference type="EMBL" id="GCE08535.1"/>
    </source>
</evidence>
<comment type="subcellular location">
    <subcellularLocation>
        <location evidence="1">Cell membrane</location>
        <topology evidence="1">Multi-pass membrane protein</topology>
    </subcellularLocation>
</comment>
<feature type="transmembrane region" description="Helical" evidence="7">
    <location>
        <begin position="166"/>
        <end position="184"/>
    </location>
</feature>
<evidence type="ECO:0000256" key="5">
    <source>
        <dbReference type="ARBA" id="ARBA00023136"/>
    </source>
</evidence>
<dbReference type="GO" id="GO:0022857">
    <property type="term" value="F:transmembrane transporter activity"/>
    <property type="evidence" value="ECO:0007669"/>
    <property type="project" value="InterPro"/>
</dbReference>
<feature type="region of interest" description="Disordered" evidence="6">
    <location>
        <begin position="408"/>
        <end position="449"/>
    </location>
</feature>
<feature type="transmembrane region" description="Helical" evidence="7">
    <location>
        <begin position="230"/>
        <end position="249"/>
    </location>
</feature>
<keyword evidence="4 7" id="KW-1133">Transmembrane helix</keyword>
<dbReference type="InterPro" id="IPR001851">
    <property type="entry name" value="ABC_transp_permease"/>
</dbReference>